<dbReference type="GeneID" id="24130199"/>
<evidence type="ECO:0000256" key="7">
    <source>
        <dbReference type="ARBA" id="ARBA00023180"/>
    </source>
</evidence>
<dbReference type="RefSeq" id="XP_012202691.1">
    <property type="nucleotide sequence ID" value="XM_012347301.1"/>
</dbReference>
<evidence type="ECO:0000256" key="6">
    <source>
        <dbReference type="ARBA" id="ARBA00023157"/>
    </source>
</evidence>
<dbReference type="EMBL" id="KK583223">
    <property type="protein sequence ID" value="KDO26548.1"/>
    <property type="molecule type" value="Genomic_DNA"/>
</dbReference>
<reference evidence="9 10" key="1">
    <citation type="journal article" date="2013" name="PLoS Genet.">
        <title>Distinctive expansion of potential virulence genes in the genome of the oomycete fish pathogen Saprolegnia parasitica.</title>
        <authorList>
            <person name="Jiang R.H."/>
            <person name="de Bruijn I."/>
            <person name="Haas B.J."/>
            <person name="Belmonte R."/>
            <person name="Lobach L."/>
            <person name="Christie J."/>
            <person name="van den Ackerveken G."/>
            <person name="Bottin A."/>
            <person name="Bulone V."/>
            <person name="Diaz-Moreno S.M."/>
            <person name="Dumas B."/>
            <person name="Fan L."/>
            <person name="Gaulin E."/>
            <person name="Govers F."/>
            <person name="Grenville-Briggs L.J."/>
            <person name="Horner N.R."/>
            <person name="Levin J.Z."/>
            <person name="Mammella M."/>
            <person name="Meijer H.J."/>
            <person name="Morris P."/>
            <person name="Nusbaum C."/>
            <person name="Oome S."/>
            <person name="Phillips A.J."/>
            <person name="van Rooyen D."/>
            <person name="Rzeszutek E."/>
            <person name="Saraiva M."/>
            <person name="Secombes C.J."/>
            <person name="Seidl M.F."/>
            <person name="Snel B."/>
            <person name="Stassen J.H."/>
            <person name="Sykes S."/>
            <person name="Tripathy S."/>
            <person name="van den Berg H."/>
            <person name="Vega-Arreguin J.C."/>
            <person name="Wawra S."/>
            <person name="Young S.K."/>
            <person name="Zeng Q."/>
            <person name="Dieguez-Uribeondo J."/>
            <person name="Russ C."/>
            <person name="Tyler B.M."/>
            <person name="van West P."/>
        </authorList>
    </citation>
    <scope>NUCLEOTIDE SEQUENCE [LARGE SCALE GENOMIC DNA]</scope>
    <source>
        <strain evidence="9 10">CBS 223.65</strain>
    </source>
</reference>
<evidence type="ECO:0000256" key="1">
    <source>
        <dbReference type="ARBA" id="ARBA00009547"/>
    </source>
</evidence>
<dbReference type="Gene3D" id="1.10.575.10">
    <property type="entry name" value="P1 Nuclease"/>
    <property type="match status" value="1"/>
</dbReference>
<dbReference type="STRING" id="695850.A0A067C7Q4"/>
<dbReference type="Proteomes" id="UP000030745">
    <property type="component" value="Unassembled WGS sequence"/>
</dbReference>
<feature type="chain" id="PRO_5001638268" evidence="8">
    <location>
        <begin position="20"/>
        <end position="334"/>
    </location>
</feature>
<dbReference type="SUPFAM" id="SSF48537">
    <property type="entry name" value="Phospholipase C/P1 nuclease"/>
    <property type="match status" value="1"/>
</dbReference>
<protein>
    <submittedName>
        <fullName evidence="9">Uncharacterized protein</fullName>
    </submittedName>
</protein>
<dbReference type="PANTHER" id="PTHR33146:SF10">
    <property type="entry name" value="STRAND-SPECIFIC NUCLEASE, PUTATIVE-RELATED"/>
    <property type="match status" value="1"/>
</dbReference>
<dbReference type="GO" id="GO:0016788">
    <property type="term" value="F:hydrolase activity, acting on ester bonds"/>
    <property type="evidence" value="ECO:0007669"/>
    <property type="project" value="InterPro"/>
</dbReference>
<dbReference type="CDD" id="cd11010">
    <property type="entry name" value="S1-P1_nuclease"/>
    <property type="match status" value="1"/>
</dbReference>
<organism evidence="9 10">
    <name type="scientific">Saprolegnia parasitica (strain CBS 223.65)</name>
    <dbReference type="NCBI Taxonomy" id="695850"/>
    <lineage>
        <taxon>Eukaryota</taxon>
        <taxon>Sar</taxon>
        <taxon>Stramenopiles</taxon>
        <taxon>Oomycota</taxon>
        <taxon>Saprolegniomycetes</taxon>
        <taxon>Saprolegniales</taxon>
        <taxon>Saprolegniaceae</taxon>
        <taxon>Saprolegnia</taxon>
    </lineage>
</organism>
<accession>A0A067C7Q4</accession>
<keyword evidence="3" id="KW-0479">Metal-binding</keyword>
<keyword evidence="4" id="KW-0255">Endonuclease</keyword>
<proteinExistence type="inferred from homology"/>
<evidence type="ECO:0000256" key="2">
    <source>
        <dbReference type="ARBA" id="ARBA00022722"/>
    </source>
</evidence>
<keyword evidence="2" id="KW-0540">Nuclease</keyword>
<dbReference type="PANTHER" id="PTHR33146">
    <property type="entry name" value="ENDONUCLEASE 4"/>
    <property type="match status" value="1"/>
</dbReference>
<keyword evidence="10" id="KW-1185">Reference proteome</keyword>
<dbReference type="GO" id="GO:0006308">
    <property type="term" value="P:DNA catabolic process"/>
    <property type="evidence" value="ECO:0007669"/>
    <property type="project" value="InterPro"/>
</dbReference>
<dbReference type="InterPro" id="IPR003154">
    <property type="entry name" value="S1/P1nuclease"/>
</dbReference>
<evidence type="ECO:0000256" key="5">
    <source>
        <dbReference type="ARBA" id="ARBA00022801"/>
    </source>
</evidence>
<dbReference type="GO" id="GO:0004519">
    <property type="term" value="F:endonuclease activity"/>
    <property type="evidence" value="ECO:0007669"/>
    <property type="project" value="UniProtKB-KW"/>
</dbReference>
<comment type="similarity">
    <text evidence="1">Belongs to the nuclease type I family.</text>
</comment>
<evidence type="ECO:0000313" key="9">
    <source>
        <dbReference type="EMBL" id="KDO26548.1"/>
    </source>
</evidence>
<dbReference type="AlphaFoldDB" id="A0A067C7Q4"/>
<sequence>MKTISTLAVLAVASTNVHAFWDAGHETVGEVATQLMAKEDVTTLNTILSRWNTQFPFTGDITSASMWPDLVKCNSKLPHCPSPLIPSLGTQDDWHFVNIPLNVNGSDWNGITDPKQLMAASIGGRAVDTLNNALSTFGKTGSNWSANFMLRYFLHVFGDVHQPLHTVAGISADFPKGDLGGNNYKFAQPCDAGANLHSIWDSAANRYPVNWSPIENDPNRLEITKNATALITKFQGQTDALNFKKYASLSYKDFLKAMKDEGIQAVILESYGIARTVVYKDIDLTVTNKKVPCPTAAYQAKLLSTFENRVYTAGSRLAVVLTQVAKQLKSATLL</sequence>
<keyword evidence="7" id="KW-0325">Glycoprotein</keyword>
<keyword evidence="6" id="KW-1015">Disulfide bond</keyword>
<evidence type="ECO:0000313" key="10">
    <source>
        <dbReference type="Proteomes" id="UP000030745"/>
    </source>
</evidence>
<dbReference type="KEGG" id="spar:SPRG_07950"/>
<name>A0A067C7Q4_SAPPC</name>
<keyword evidence="8" id="KW-0732">Signal</keyword>
<dbReference type="Pfam" id="PF02265">
    <property type="entry name" value="S1-P1_nuclease"/>
    <property type="match status" value="1"/>
</dbReference>
<evidence type="ECO:0000256" key="8">
    <source>
        <dbReference type="SAM" id="SignalP"/>
    </source>
</evidence>
<evidence type="ECO:0000256" key="4">
    <source>
        <dbReference type="ARBA" id="ARBA00022759"/>
    </source>
</evidence>
<dbReference type="OMA" id="HAFWDAG"/>
<dbReference type="VEuPathDB" id="FungiDB:SPRG_07950"/>
<gene>
    <name evidence="9" type="ORF">SPRG_07950</name>
</gene>
<evidence type="ECO:0000256" key="3">
    <source>
        <dbReference type="ARBA" id="ARBA00022723"/>
    </source>
</evidence>
<dbReference type="GO" id="GO:0046872">
    <property type="term" value="F:metal ion binding"/>
    <property type="evidence" value="ECO:0007669"/>
    <property type="project" value="UniProtKB-KW"/>
</dbReference>
<dbReference type="OrthoDB" id="441446at2759"/>
<dbReference type="GO" id="GO:0003676">
    <property type="term" value="F:nucleic acid binding"/>
    <property type="evidence" value="ECO:0007669"/>
    <property type="project" value="InterPro"/>
</dbReference>
<dbReference type="InterPro" id="IPR008947">
    <property type="entry name" value="PLipase_C/P1_nuclease_dom_sf"/>
</dbReference>
<keyword evidence="5" id="KW-0378">Hydrolase</keyword>
<feature type="signal peptide" evidence="8">
    <location>
        <begin position="1"/>
        <end position="19"/>
    </location>
</feature>